<dbReference type="Pfam" id="PF06180">
    <property type="entry name" value="CbiK"/>
    <property type="match status" value="1"/>
</dbReference>
<dbReference type="EC" id="4.99.1.3" evidence="1"/>
<evidence type="ECO:0000256" key="4">
    <source>
        <dbReference type="SAM" id="SignalP"/>
    </source>
</evidence>
<name>A0A1G8WJY4_9GAMM</name>
<dbReference type="GO" id="GO:0016852">
    <property type="term" value="F:sirohydrochlorin cobaltochelatase activity"/>
    <property type="evidence" value="ECO:0007669"/>
    <property type="project" value="UniProtKB-UniRule"/>
</dbReference>
<keyword evidence="1 3" id="KW-0479">Metal-binding</keyword>
<evidence type="ECO:0000313" key="5">
    <source>
        <dbReference type="EMBL" id="SDJ78678.1"/>
    </source>
</evidence>
<organism evidence="5 6">
    <name type="scientific">Ferrimonas sediminum</name>
    <dbReference type="NCBI Taxonomy" id="718193"/>
    <lineage>
        <taxon>Bacteria</taxon>
        <taxon>Pseudomonadati</taxon>
        <taxon>Pseudomonadota</taxon>
        <taxon>Gammaproteobacteria</taxon>
        <taxon>Alteromonadales</taxon>
        <taxon>Ferrimonadaceae</taxon>
        <taxon>Ferrimonas</taxon>
    </lineage>
</organism>
<evidence type="ECO:0000256" key="2">
    <source>
        <dbReference type="PIRSR" id="PIRSR033579-1"/>
    </source>
</evidence>
<dbReference type="Proteomes" id="UP000199527">
    <property type="component" value="Unassembled WGS sequence"/>
</dbReference>
<keyword evidence="1" id="KW-0456">Lyase</keyword>
<evidence type="ECO:0000256" key="1">
    <source>
        <dbReference type="PIRNR" id="PIRNR033579"/>
    </source>
</evidence>
<dbReference type="GO" id="GO:0046872">
    <property type="term" value="F:metal ion binding"/>
    <property type="evidence" value="ECO:0007669"/>
    <property type="project" value="UniProtKB-KW"/>
</dbReference>
<sequence>MKRLSAALTATVLSTHLAAAPAPIQPEPSAIVLAAFGTTYDSAVDSLLKIQHDVQQAYPDTPVRFAFTSNIIRKRWHQRRDDRDYQVAHPEIPAELYQVKNVLGTLADLQNDGYRDIVVQTTLLTHGEEFTDLLAYTDALSGIDTLKAKWKPFQRITVGRPLMGTWGAQQEYRHDLEALTQALAADVDQARRSNAALVYMGHGNDHLSTGLYYELEELMNQHYPDVPVYVGLVEGHPDFDRLSARLQQDGVTRVQLRPLMVVAGDHASNDMAGDEPDSWKVQLQQLGMEVEPILSGLGNNPQVRQRYLNHLNDAAAAAGIVLK</sequence>
<evidence type="ECO:0000313" key="6">
    <source>
        <dbReference type="Proteomes" id="UP000199527"/>
    </source>
</evidence>
<feature type="binding site" evidence="3">
    <location>
        <position position="202"/>
    </location>
    <ligand>
        <name>Co(2+)</name>
        <dbReference type="ChEBI" id="CHEBI:48828"/>
    </ligand>
</feature>
<comment type="function">
    <text evidence="1">Cobalt chelatase responsible for the insertion of cobalt during anaerobic cobalamin biosynthesis. Can catalyze the insertion of Co(2+) into either sirohydrochlorin or precorrin-2.</text>
</comment>
<dbReference type="InterPro" id="IPR010388">
    <property type="entry name" value="Anaerobic_Co-chelatase"/>
</dbReference>
<dbReference type="GO" id="GO:0019251">
    <property type="term" value="P:anaerobic cobalamin biosynthetic process"/>
    <property type="evidence" value="ECO:0007669"/>
    <property type="project" value="UniProtKB-UniRule"/>
</dbReference>
<feature type="binding site" evidence="3">
    <location>
        <position position="234"/>
    </location>
    <ligand>
        <name>Co(2+)</name>
        <dbReference type="ChEBI" id="CHEBI:48828"/>
    </ligand>
</feature>
<dbReference type="AlphaFoldDB" id="A0A1G8WJY4"/>
<dbReference type="RefSeq" id="WP_090366610.1">
    <property type="nucleotide sequence ID" value="NZ_FNEM01000013.1"/>
</dbReference>
<dbReference type="OrthoDB" id="9770331at2"/>
<keyword evidence="4" id="KW-0732">Signal</keyword>
<accession>A0A1G8WJY4</accession>
<feature type="binding site" evidence="3">
    <location>
        <position position="266"/>
    </location>
    <ligand>
        <name>Co(2+)</name>
        <dbReference type="ChEBI" id="CHEBI:48828"/>
    </ligand>
</feature>
<protein>
    <recommendedName>
        <fullName evidence="1">Sirohydrochlorin cobaltochelatase</fullName>
        <ecNumber evidence="1">4.99.1.3</ecNumber>
    </recommendedName>
</protein>
<feature type="signal peptide" evidence="4">
    <location>
        <begin position="1"/>
        <end position="19"/>
    </location>
</feature>
<evidence type="ECO:0000256" key="3">
    <source>
        <dbReference type="PIRSR" id="PIRSR033579-3"/>
    </source>
</evidence>
<keyword evidence="3" id="KW-0170">Cobalt</keyword>
<feature type="chain" id="PRO_5011615160" description="Sirohydrochlorin cobaltochelatase" evidence="4">
    <location>
        <begin position="20"/>
        <end position="323"/>
    </location>
</feature>
<dbReference type="CDD" id="cd03413">
    <property type="entry name" value="CbiK_C"/>
    <property type="match status" value="1"/>
</dbReference>
<proteinExistence type="inferred from homology"/>
<gene>
    <name evidence="5" type="ORF">SAMN04488540_11392</name>
</gene>
<dbReference type="EMBL" id="FNEM01000013">
    <property type="protein sequence ID" value="SDJ78678.1"/>
    <property type="molecule type" value="Genomic_DNA"/>
</dbReference>
<keyword evidence="6" id="KW-1185">Reference proteome</keyword>
<comment type="similarity">
    <text evidence="1">Belongs to the CbiK family.</text>
</comment>
<dbReference type="Gene3D" id="3.40.50.1400">
    <property type="match status" value="2"/>
</dbReference>
<comment type="catalytic activity">
    <reaction evidence="1">
        <text>Co-sirohydrochlorin + 2 H(+) = sirohydrochlorin + Co(2+)</text>
        <dbReference type="Rhea" id="RHEA:15893"/>
        <dbReference type="ChEBI" id="CHEBI:15378"/>
        <dbReference type="ChEBI" id="CHEBI:48828"/>
        <dbReference type="ChEBI" id="CHEBI:58351"/>
        <dbReference type="ChEBI" id="CHEBI:60049"/>
        <dbReference type="EC" id="4.99.1.3"/>
    </reaction>
</comment>
<dbReference type="PIRSF" id="PIRSF033579">
    <property type="entry name" value="Anaer_Co_chel"/>
    <property type="match status" value="1"/>
</dbReference>
<feature type="active site" description="Proton acceptor" evidence="2">
    <location>
        <position position="202"/>
    </location>
</feature>
<reference evidence="6" key="1">
    <citation type="submission" date="2016-10" db="EMBL/GenBank/DDBJ databases">
        <authorList>
            <person name="Varghese N."/>
            <person name="Submissions S."/>
        </authorList>
    </citation>
    <scope>NUCLEOTIDE SEQUENCE [LARGE SCALE GENOMIC DNA]</scope>
    <source>
        <strain evidence="6">DSM 23317</strain>
    </source>
</reference>
<dbReference type="SUPFAM" id="SSF53800">
    <property type="entry name" value="Chelatase"/>
    <property type="match status" value="1"/>
</dbReference>